<proteinExistence type="predicted"/>
<evidence type="ECO:0000313" key="2">
    <source>
        <dbReference type="EMBL" id="GBM61646.1"/>
    </source>
</evidence>
<reference evidence="2 3" key="1">
    <citation type="journal article" date="2019" name="Sci. Rep.">
        <title>Orb-weaving spider Araneus ventricosus genome elucidates the spidroin gene catalogue.</title>
        <authorList>
            <person name="Kono N."/>
            <person name="Nakamura H."/>
            <person name="Ohtoshi R."/>
            <person name="Moran D.A.P."/>
            <person name="Shinohara A."/>
            <person name="Yoshida Y."/>
            <person name="Fujiwara M."/>
            <person name="Mori M."/>
            <person name="Tomita M."/>
            <person name="Arakawa K."/>
        </authorList>
    </citation>
    <scope>NUCLEOTIDE SEQUENCE [LARGE SCALE GENOMIC DNA]</scope>
</reference>
<comment type="caution">
    <text evidence="2">The sequence shown here is derived from an EMBL/GenBank/DDBJ whole genome shotgun (WGS) entry which is preliminary data.</text>
</comment>
<dbReference type="GO" id="GO:0046982">
    <property type="term" value="F:protein heterodimerization activity"/>
    <property type="evidence" value="ECO:0007669"/>
    <property type="project" value="InterPro"/>
</dbReference>
<dbReference type="SUPFAM" id="SSF47113">
    <property type="entry name" value="Histone-fold"/>
    <property type="match status" value="2"/>
</dbReference>
<protein>
    <submittedName>
        <fullName evidence="2">Uncharacterized protein</fullName>
    </submittedName>
</protein>
<name>A0A4Y2H9F7_ARAVE</name>
<dbReference type="AlphaFoldDB" id="A0A4Y2H9F7"/>
<dbReference type="OrthoDB" id="6437192at2759"/>
<feature type="compositionally biased region" description="Basic residues" evidence="1">
    <location>
        <begin position="351"/>
        <end position="380"/>
    </location>
</feature>
<feature type="compositionally biased region" description="Basic residues" evidence="1">
    <location>
        <begin position="397"/>
        <end position="454"/>
    </location>
</feature>
<evidence type="ECO:0000256" key="1">
    <source>
        <dbReference type="SAM" id="MobiDB-lite"/>
    </source>
</evidence>
<accession>A0A4Y2H9F7</accession>
<organism evidence="2 3">
    <name type="scientific">Araneus ventricosus</name>
    <name type="common">Orbweaver spider</name>
    <name type="synonym">Epeira ventricosa</name>
    <dbReference type="NCBI Taxonomy" id="182803"/>
    <lineage>
        <taxon>Eukaryota</taxon>
        <taxon>Metazoa</taxon>
        <taxon>Ecdysozoa</taxon>
        <taxon>Arthropoda</taxon>
        <taxon>Chelicerata</taxon>
        <taxon>Arachnida</taxon>
        <taxon>Araneae</taxon>
        <taxon>Araneomorphae</taxon>
        <taxon>Entelegynae</taxon>
        <taxon>Araneoidea</taxon>
        <taxon>Araneidae</taxon>
        <taxon>Araneus</taxon>
    </lineage>
</organism>
<gene>
    <name evidence="2" type="ORF">AVEN_64407_1</name>
</gene>
<feature type="compositionally biased region" description="Basic and acidic residues" evidence="1">
    <location>
        <begin position="455"/>
        <end position="464"/>
    </location>
</feature>
<dbReference type="EMBL" id="BGPR01001777">
    <property type="protein sequence ID" value="GBM61646.1"/>
    <property type="molecule type" value="Genomic_DNA"/>
</dbReference>
<dbReference type="InterPro" id="IPR009072">
    <property type="entry name" value="Histone-fold"/>
</dbReference>
<feature type="region of interest" description="Disordered" evidence="1">
    <location>
        <begin position="340"/>
        <end position="464"/>
    </location>
</feature>
<dbReference type="Proteomes" id="UP000499080">
    <property type="component" value="Unassembled WGS sequence"/>
</dbReference>
<dbReference type="Gene3D" id="1.10.20.10">
    <property type="entry name" value="Histone, subunit A"/>
    <property type="match status" value="1"/>
</dbReference>
<sequence>MAANKKVNYKSGLEILIKNNFPSEKLDISGLKRISELLNDVNSLLIYHMETEYSSVGKVNGQTFQHCARKAIDENFPGNLKENALSEAYKQLALLESGCIVYGKGATAVKGKTENREDVELQRIDVPIRLFKKGIEKLISATFPNFQVDSKAIGPLALCIHAFSKMVARRASEKASQKEELQPIHLKDVLPEYFGNNALKVALGEANRCLFLYEKGLIEFEPEAIYESGRSQENEVSEKILPTVFKPGIKNLLSEIVPGYEIEARATGYLGHILTDVARYIAENASETCRKEKLLEIKDGDIHQSVSATFPLELKEHAQLNCAKDVIAFQNGMISYERTPLRRTESESNGIKRKKKVQRSTSVKPKKQAKVKKSSPKPRQKSPVTVSKKTPKSSPVPKKKKSSKSPKRLPSSKKRRSKFPPKYKKPKSSPVPKKRNSSKSPKRLPSSKKRRSKSPPKDKKPSMKIAEKMNFALSIMPNVMVAFSSIDISLTKESETNLNEILEDICNALINFSVSRATNTEEMGIKDIQGAIREFFPPELAEHALLTAFDSLYMFLHETHSYS</sequence>
<keyword evidence="3" id="KW-1185">Reference proteome</keyword>
<evidence type="ECO:0000313" key="3">
    <source>
        <dbReference type="Proteomes" id="UP000499080"/>
    </source>
</evidence>
<feature type="compositionally biased region" description="Low complexity" evidence="1">
    <location>
        <begin position="381"/>
        <end position="396"/>
    </location>
</feature>